<comment type="caution">
    <text evidence="2">The sequence shown here is derived from an EMBL/GenBank/DDBJ whole genome shotgun (WGS) entry which is preliminary data.</text>
</comment>
<reference evidence="2 3" key="1">
    <citation type="submission" date="2022-11" db="EMBL/GenBank/DDBJ databases">
        <title>Mucor velutinosus strain NIH1002 WGS.</title>
        <authorList>
            <person name="Subramanian P."/>
            <person name="Mullikin J.C."/>
            <person name="Segre J.A."/>
            <person name="Zelazny A.M."/>
        </authorList>
    </citation>
    <scope>NUCLEOTIDE SEQUENCE [LARGE SCALE GENOMIC DNA]</scope>
    <source>
        <strain evidence="2 3">NIH1002</strain>
    </source>
</reference>
<dbReference type="EMBL" id="JASEJX010000019">
    <property type="protein sequence ID" value="KAK4513110.1"/>
    <property type="molecule type" value="Genomic_DNA"/>
</dbReference>
<accession>A0AAN7HS15</accession>
<dbReference type="Proteomes" id="UP001304243">
    <property type="component" value="Unassembled WGS sequence"/>
</dbReference>
<evidence type="ECO:0000313" key="2">
    <source>
        <dbReference type="EMBL" id="KAK4513110.1"/>
    </source>
</evidence>
<organism evidence="2 3">
    <name type="scientific">Mucor velutinosus</name>
    <dbReference type="NCBI Taxonomy" id="708070"/>
    <lineage>
        <taxon>Eukaryota</taxon>
        <taxon>Fungi</taxon>
        <taxon>Fungi incertae sedis</taxon>
        <taxon>Mucoromycota</taxon>
        <taxon>Mucoromycotina</taxon>
        <taxon>Mucoromycetes</taxon>
        <taxon>Mucorales</taxon>
        <taxon>Mucorineae</taxon>
        <taxon>Mucoraceae</taxon>
        <taxon>Mucor</taxon>
    </lineage>
</organism>
<name>A0AAN7HS15_9FUNG</name>
<feature type="region of interest" description="Disordered" evidence="1">
    <location>
        <begin position="74"/>
        <end position="122"/>
    </location>
</feature>
<sequence length="122" mass="13884">MNTTKLRDPKYKDADLAFLADKCHRLFLARLKVIIARLKGPHHQLAATRFFCFKQPVIHKDEYGQLAKTIKPAYKRQQSSATPAAAEQGHTLEEATNNTTNTAQPTPTLPELKRYQPPWSNK</sequence>
<evidence type="ECO:0000256" key="1">
    <source>
        <dbReference type="SAM" id="MobiDB-lite"/>
    </source>
</evidence>
<protein>
    <submittedName>
        <fullName evidence="2">Uncharacterized protein</fullName>
    </submittedName>
</protein>
<dbReference type="GeneID" id="89956590"/>
<dbReference type="AlphaFoldDB" id="A0AAN7HS15"/>
<evidence type="ECO:0000313" key="3">
    <source>
        <dbReference type="Proteomes" id="UP001304243"/>
    </source>
</evidence>
<keyword evidence="3" id="KW-1185">Reference proteome</keyword>
<proteinExistence type="predicted"/>
<feature type="compositionally biased region" description="Low complexity" evidence="1">
    <location>
        <begin position="94"/>
        <end position="110"/>
    </location>
</feature>
<gene>
    <name evidence="2" type="ORF">ATC70_012904</name>
</gene>
<dbReference type="RefSeq" id="XP_064679776.1">
    <property type="nucleotide sequence ID" value="XM_064832073.1"/>
</dbReference>